<reference evidence="3 5" key="1">
    <citation type="submission" date="2018-10" db="EMBL/GenBank/DDBJ databases">
        <title>Co-occurring genomic capacity for anaerobic methane metabolism and dissimilatory sulfite reduction discovered in the Korarchaeota.</title>
        <authorList>
            <person name="Mckay L.J."/>
            <person name="Dlakic M."/>
            <person name="Fields M.W."/>
            <person name="Delmont T.O."/>
            <person name="Eren A.M."/>
            <person name="Jay Z.J."/>
            <person name="Klingelsmith K.B."/>
            <person name="Rusch D.B."/>
            <person name="Inskeep W.P."/>
        </authorList>
    </citation>
    <scope>NUCLEOTIDE SEQUENCE [LARGE SCALE GENOMIC DNA]</scope>
    <source>
        <strain evidence="3 5">MDKW</strain>
    </source>
</reference>
<evidence type="ECO:0000259" key="2">
    <source>
        <dbReference type="Pfam" id="PF00535"/>
    </source>
</evidence>
<dbReference type="GO" id="GO:0016740">
    <property type="term" value="F:transferase activity"/>
    <property type="evidence" value="ECO:0007669"/>
    <property type="project" value="UniProtKB-KW"/>
</dbReference>
<gene>
    <name evidence="3" type="ORF">D6D85_03215</name>
    <name evidence="4" type="ORF">EF810_07440</name>
</gene>
<dbReference type="OrthoDB" id="46222at2157"/>
<dbReference type="Pfam" id="PF00535">
    <property type="entry name" value="Glycos_transf_2"/>
    <property type="match status" value="1"/>
</dbReference>
<evidence type="ECO:0000313" key="5">
    <source>
        <dbReference type="Proteomes" id="UP000277582"/>
    </source>
</evidence>
<sequence length="320" mass="37389">MSASEKPVSQSNGISEYPDVDVCIPVRNRAKVLPRVLDALYNLDYPKNKIRLIFVDDESTDETPNILKNFYERHHSEYKEILIERVKHLGFNIPRVRNLAFRHTKSSLIFWLDSDVLPPSDALKILVADLREDDSVVLSCIPYAYREEDLWKSSLPIDIDLSLGCTLIRRDLLEKIGGFDERYTRTDDLWLQQMIKKLGFKIKIHRDKRCLHLHTIKYHEVIASKFVHQSRSLFLLLIDGLWDRSLYRRYAYYSAILFSLMFLPLCPALGLIFVLLLIIGVIWHKSVNRYIHVAPIGLVITLGIFLTFLNPLAWRLARKR</sequence>
<keyword evidence="1" id="KW-1133">Transmembrane helix</keyword>
<protein>
    <submittedName>
        <fullName evidence="3">Glycosyltransferase family 2 protein</fullName>
    </submittedName>
</protein>
<name>A0A3R9PHZ2_9CREN</name>
<dbReference type="RefSeq" id="WP_125670611.1">
    <property type="nucleotide sequence ID" value="NZ_RCOS01000048.1"/>
</dbReference>
<dbReference type="Proteomes" id="UP000316217">
    <property type="component" value="Unassembled WGS sequence"/>
</dbReference>
<evidence type="ECO:0000313" key="4">
    <source>
        <dbReference type="EMBL" id="RZN58499.1"/>
    </source>
</evidence>
<evidence type="ECO:0000313" key="3">
    <source>
        <dbReference type="EMBL" id="RSN76947.1"/>
    </source>
</evidence>
<accession>A0A3R9PHZ2</accession>
<feature type="transmembrane region" description="Helical" evidence="1">
    <location>
        <begin position="289"/>
        <end position="314"/>
    </location>
</feature>
<dbReference type="CDD" id="cd00761">
    <property type="entry name" value="Glyco_tranf_GTA_type"/>
    <property type="match status" value="1"/>
</dbReference>
<dbReference type="Proteomes" id="UP000277582">
    <property type="component" value="Unassembled WGS sequence"/>
</dbReference>
<dbReference type="Gene3D" id="3.90.550.10">
    <property type="entry name" value="Spore Coat Polysaccharide Biosynthesis Protein SpsA, Chain A"/>
    <property type="match status" value="1"/>
</dbReference>
<keyword evidence="1" id="KW-0812">Transmembrane</keyword>
<dbReference type="PANTHER" id="PTHR43685:SF2">
    <property type="entry name" value="GLYCOSYLTRANSFERASE 2-LIKE DOMAIN-CONTAINING PROTEIN"/>
    <property type="match status" value="1"/>
</dbReference>
<reference evidence="4 6" key="2">
    <citation type="journal article" date="2019" name="Nat. Microbiol.">
        <title>Wide diversity of methane and short-chain alkane metabolisms in uncultured archaea.</title>
        <authorList>
            <person name="Borrel G."/>
            <person name="Adam P.S."/>
            <person name="McKay L.J."/>
            <person name="Chen L.X."/>
            <person name="Sierra-Garcia I.N."/>
            <person name="Sieber C.M."/>
            <person name="Letourneur Q."/>
            <person name="Ghozlane A."/>
            <person name="Andersen G.L."/>
            <person name="Li W.J."/>
            <person name="Hallam S.J."/>
            <person name="Muyzer G."/>
            <person name="de Oliveira V.M."/>
            <person name="Inskeep W.P."/>
            <person name="Banfield J.F."/>
            <person name="Gribaldo S."/>
        </authorList>
    </citation>
    <scope>NUCLEOTIDE SEQUENCE [LARGE SCALE GENOMIC DNA]</scope>
    <source>
        <strain evidence="4">NM4</strain>
    </source>
</reference>
<dbReference type="AlphaFoldDB" id="A0A3R9PHZ2"/>
<evidence type="ECO:0000313" key="6">
    <source>
        <dbReference type="Proteomes" id="UP000316217"/>
    </source>
</evidence>
<dbReference type="PANTHER" id="PTHR43685">
    <property type="entry name" value="GLYCOSYLTRANSFERASE"/>
    <property type="match status" value="1"/>
</dbReference>
<comment type="caution">
    <text evidence="3">The sequence shown here is derived from an EMBL/GenBank/DDBJ whole genome shotgun (WGS) entry which is preliminary data.</text>
</comment>
<dbReference type="InterPro" id="IPR050834">
    <property type="entry name" value="Glycosyltransf_2"/>
</dbReference>
<dbReference type="SUPFAM" id="SSF53448">
    <property type="entry name" value="Nucleotide-diphospho-sugar transferases"/>
    <property type="match status" value="1"/>
</dbReference>
<feature type="transmembrane region" description="Helical" evidence="1">
    <location>
        <begin position="250"/>
        <end position="283"/>
    </location>
</feature>
<dbReference type="EMBL" id="RCOS01000048">
    <property type="protein sequence ID" value="RSN76947.1"/>
    <property type="molecule type" value="Genomic_DNA"/>
</dbReference>
<proteinExistence type="predicted"/>
<keyword evidence="1" id="KW-0472">Membrane</keyword>
<dbReference type="InterPro" id="IPR029044">
    <property type="entry name" value="Nucleotide-diphossugar_trans"/>
</dbReference>
<organism evidence="3 5">
    <name type="scientific">Candidatus Methanodesulfokora washburnensis</name>
    <dbReference type="NCBI Taxonomy" id="2478471"/>
    <lineage>
        <taxon>Archaea</taxon>
        <taxon>Thermoproteota</taxon>
        <taxon>Candidatus Korarchaeia</taxon>
        <taxon>Candidatus Korarchaeia incertae sedis</taxon>
        <taxon>Candidatus Methanodesulfokora</taxon>
    </lineage>
</organism>
<dbReference type="InterPro" id="IPR001173">
    <property type="entry name" value="Glyco_trans_2-like"/>
</dbReference>
<evidence type="ECO:0000256" key="1">
    <source>
        <dbReference type="SAM" id="Phobius"/>
    </source>
</evidence>
<keyword evidence="5" id="KW-1185">Reference proteome</keyword>
<keyword evidence="3" id="KW-0808">Transferase</keyword>
<feature type="domain" description="Glycosyltransferase 2-like" evidence="2">
    <location>
        <begin position="22"/>
        <end position="157"/>
    </location>
</feature>
<dbReference type="EMBL" id="RXII01000118">
    <property type="protein sequence ID" value="RZN58499.1"/>
    <property type="molecule type" value="Genomic_DNA"/>
</dbReference>